<dbReference type="InterPro" id="IPR036396">
    <property type="entry name" value="Cyt_P450_sf"/>
</dbReference>
<evidence type="ECO:0000256" key="1">
    <source>
        <dbReference type="ARBA" id="ARBA00001971"/>
    </source>
</evidence>
<keyword evidence="7 8" id="KW-0349">Heme</keyword>
<dbReference type="Pfam" id="PF00067">
    <property type="entry name" value="p450"/>
    <property type="match status" value="1"/>
</dbReference>
<dbReference type="InterPro" id="IPR001128">
    <property type="entry name" value="Cyt_P450"/>
</dbReference>
<evidence type="ECO:0000256" key="6">
    <source>
        <dbReference type="ARBA" id="ARBA00023033"/>
    </source>
</evidence>
<keyword evidence="10" id="KW-1185">Reference proteome</keyword>
<feature type="binding site" description="axial binding residue" evidence="7">
    <location>
        <position position="414"/>
    </location>
    <ligand>
        <name>heme</name>
        <dbReference type="ChEBI" id="CHEBI:30413"/>
    </ligand>
    <ligandPart>
        <name>Fe</name>
        <dbReference type="ChEBI" id="CHEBI:18248"/>
    </ligandPart>
</feature>
<dbReference type="GeneID" id="20244315"/>
<dbReference type="Proteomes" id="UP000030746">
    <property type="component" value="Unassembled WGS sequence"/>
</dbReference>
<dbReference type="GO" id="GO:0020037">
    <property type="term" value="F:heme binding"/>
    <property type="evidence" value="ECO:0007669"/>
    <property type="project" value="InterPro"/>
</dbReference>
<proteinExistence type="inferred from homology"/>
<dbReference type="GO" id="GO:0005506">
    <property type="term" value="F:iron ion binding"/>
    <property type="evidence" value="ECO:0007669"/>
    <property type="project" value="InterPro"/>
</dbReference>
<evidence type="ECO:0000313" key="9">
    <source>
        <dbReference type="EMBL" id="ESO88638.1"/>
    </source>
</evidence>
<dbReference type="FunFam" id="1.10.630.10:FF:000036">
    <property type="entry name" value="CYtochrome P450 family"/>
    <property type="match status" value="1"/>
</dbReference>
<organism evidence="9 10">
    <name type="scientific">Lottia gigantea</name>
    <name type="common">Giant owl limpet</name>
    <dbReference type="NCBI Taxonomy" id="225164"/>
    <lineage>
        <taxon>Eukaryota</taxon>
        <taxon>Metazoa</taxon>
        <taxon>Spiralia</taxon>
        <taxon>Lophotrochozoa</taxon>
        <taxon>Mollusca</taxon>
        <taxon>Gastropoda</taxon>
        <taxon>Patellogastropoda</taxon>
        <taxon>Lottioidea</taxon>
        <taxon>Lottiidae</taxon>
        <taxon>Lottia</taxon>
    </lineage>
</organism>
<dbReference type="PRINTS" id="PR00385">
    <property type="entry name" value="P450"/>
</dbReference>
<dbReference type="KEGG" id="lgi:LOTGIDRAFT_179079"/>
<accession>V3ZC61</accession>
<dbReference type="HOGENOM" id="CLU_001570_22_0_1"/>
<dbReference type="InterPro" id="IPR002401">
    <property type="entry name" value="Cyt_P450_E_grp-I"/>
</dbReference>
<evidence type="ECO:0000256" key="5">
    <source>
        <dbReference type="ARBA" id="ARBA00023004"/>
    </source>
</evidence>
<dbReference type="OMA" id="SPYGANW"/>
<dbReference type="STRING" id="225164.V3ZC61"/>
<keyword evidence="4 8" id="KW-0560">Oxidoreductase</keyword>
<dbReference type="PROSITE" id="PS00086">
    <property type="entry name" value="CYTOCHROME_P450"/>
    <property type="match status" value="1"/>
</dbReference>
<dbReference type="GO" id="GO:0004497">
    <property type="term" value="F:monooxygenase activity"/>
    <property type="evidence" value="ECO:0007669"/>
    <property type="project" value="UniProtKB-KW"/>
</dbReference>
<dbReference type="SUPFAM" id="SSF48264">
    <property type="entry name" value="Cytochrome P450"/>
    <property type="match status" value="1"/>
</dbReference>
<dbReference type="EMBL" id="KB202656">
    <property type="protein sequence ID" value="ESO88638.1"/>
    <property type="molecule type" value="Genomic_DNA"/>
</dbReference>
<evidence type="ECO:0000256" key="3">
    <source>
        <dbReference type="ARBA" id="ARBA00022723"/>
    </source>
</evidence>
<comment type="cofactor">
    <cofactor evidence="1 7">
        <name>heme</name>
        <dbReference type="ChEBI" id="CHEBI:30413"/>
    </cofactor>
</comment>
<name>V3ZC61_LOTGI</name>
<evidence type="ECO:0000256" key="4">
    <source>
        <dbReference type="ARBA" id="ARBA00023002"/>
    </source>
</evidence>
<keyword evidence="3 7" id="KW-0479">Metal-binding</keyword>
<keyword evidence="5 7" id="KW-0408">Iron</keyword>
<dbReference type="InterPro" id="IPR050182">
    <property type="entry name" value="Cytochrome_P450_fam2"/>
</dbReference>
<dbReference type="GO" id="GO:0016705">
    <property type="term" value="F:oxidoreductase activity, acting on paired donors, with incorporation or reduction of molecular oxygen"/>
    <property type="evidence" value="ECO:0007669"/>
    <property type="project" value="InterPro"/>
</dbReference>
<evidence type="ECO:0000256" key="7">
    <source>
        <dbReference type="PIRSR" id="PIRSR602401-1"/>
    </source>
</evidence>
<evidence type="ECO:0000256" key="8">
    <source>
        <dbReference type="RuleBase" id="RU000461"/>
    </source>
</evidence>
<dbReference type="CTD" id="20244315"/>
<dbReference type="RefSeq" id="XP_009060686.1">
    <property type="nucleotide sequence ID" value="XM_009062438.1"/>
</dbReference>
<dbReference type="AlphaFoldDB" id="V3ZC61"/>
<comment type="similarity">
    <text evidence="2 8">Belongs to the cytochrome P450 family.</text>
</comment>
<keyword evidence="6 8" id="KW-0503">Monooxygenase</keyword>
<evidence type="ECO:0000313" key="10">
    <source>
        <dbReference type="Proteomes" id="UP000030746"/>
    </source>
</evidence>
<dbReference type="InterPro" id="IPR017972">
    <property type="entry name" value="Cyt_P450_CS"/>
</dbReference>
<dbReference type="PANTHER" id="PTHR24300">
    <property type="entry name" value="CYTOCHROME P450 508A4-RELATED"/>
    <property type="match status" value="1"/>
</dbReference>
<dbReference type="OrthoDB" id="1055148at2759"/>
<gene>
    <name evidence="9" type="ORF">LOTGIDRAFT_179079</name>
</gene>
<reference evidence="9 10" key="1">
    <citation type="journal article" date="2013" name="Nature">
        <title>Insights into bilaterian evolution from three spiralian genomes.</title>
        <authorList>
            <person name="Simakov O."/>
            <person name="Marletaz F."/>
            <person name="Cho S.J."/>
            <person name="Edsinger-Gonzales E."/>
            <person name="Havlak P."/>
            <person name="Hellsten U."/>
            <person name="Kuo D.H."/>
            <person name="Larsson T."/>
            <person name="Lv J."/>
            <person name="Arendt D."/>
            <person name="Savage R."/>
            <person name="Osoegawa K."/>
            <person name="de Jong P."/>
            <person name="Grimwood J."/>
            <person name="Chapman J.A."/>
            <person name="Shapiro H."/>
            <person name="Aerts A."/>
            <person name="Otillar R.P."/>
            <person name="Terry A.Y."/>
            <person name="Boore J.L."/>
            <person name="Grigoriev I.V."/>
            <person name="Lindberg D.R."/>
            <person name="Seaver E.C."/>
            <person name="Weisblat D.A."/>
            <person name="Putnam N.H."/>
            <person name="Rokhsar D.S."/>
        </authorList>
    </citation>
    <scope>NUCLEOTIDE SEQUENCE [LARGE SCALE GENOMIC DNA]</scope>
</reference>
<protein>
    <submittedName>
        <fullName evidence="9">Uncharacterized protein</fullName>
    </submittedName>
</protein>
<sequence length="469" mass="53271">MCIREKTGIPPGPPFLPILGNILDLGRHRRNKHLYFTELREKYGPVFRLYFGSKLMIVLNDVDAVDEAFVKQKDILSKRPSESLWGIKQSIKEGAGVIWANDSEWRSHRRMAIQTLRDLGVGKLAIEERIQEEAEFLMDRFKNNEPFDIGEILIKATTNIISIVVFGSRWDYDDTEMKKIVSVVESAFQSEGPLSPLHEFPFLRFIPVLSTRLTVIRQAIINIKQLVKERVNVHQETYSPGVIRDFIDAVFTQLGKNPESDPGGLERTIVDFFFAGSDTTASTLSWAFLYMILNPDVQSKCQKEIDEVVGQNRKINMSDRQNLPYVEATLLEAQRLGSIAPFALPHTPLKDTMVKGYLVPAGSLVLGHIYACHRDPKVWTEPLKFNPDRFLDEDGNLVKHPASFMPFSVGPRSCPGDILAKMELFLFFTSIIQRYRLSKVDENDDLNTDGLSGITMSPAPFKLRANIRQ</sequence>
<dbReference type="PRINTS" id="PR00463">
    <property type="entry name" value="EP450I"/>
</dbReference>
<dbReference type="Gene3D" id="1.10.630.10">
    <property type="entry name" value="Cytochrome P450"/>
    <property type="match status" value="1"/>
</dbReference>
<evidence type="ECO:0000256" key="2">
    <source>
        <dbReference type="ARBA" id="ARBA00010617"/>
    </source>
</evidence>